<evidence type="ECO:0000256" key="6">
    <source>
        <dbReference type="ARBA" id="ARBA00022723"/>
    </source>
</evidence>
<dbReference type="InterPro" id="IPR003137">
    <property type="entry name" value="PA_domain"/>
</dbReference>
<dbReference type="GO" id="GO:0004168">
    <property type="term" value="F:dolichol kinase activity"/>
    <property type="evidence" value="ECO:0007669"/>
    <property type="project" value="UniProtKB-EC"/>
</dbReference>
<keyword evidence="4" id="KW-0808">Transferase</keyword>
<dbReference type="InterPro" id="IPR032974">
    <property type="entry name" value="Polypren_kinase"/>
</dbReference>
<keyword evidence="10" id="KW-0862">Zinc</keyword>
<comment type="caution">
    <text evidence="16">The sequence shown here is derived from an EMBL/GenBank/DDBJ whole genome shotgun (WGS) entry which is preliminary data.</text>
</comment>
<feature type="domain" description="RING-type" evidence="15">
    <location>
        <begin position="389"/>
        <end position="431"/>
    </location>
</feature>
<keyword evidence="5 14" id="KW-0812">Transmembrane</keyword>
<proteinExistence type="inferred from homology"/>
<dbReference type="SUPFAM" id="SSF57850">
    <property type="entry name" value="RING/U-box"/>
    <property type="match status" value="1"/>
</dbReference>
<dbReference type="EMBL" id="CAJVPS010001897">
    <property type="protein sequence ID" value="CAG8553797.1"/>
    <property type="molecule type" value="Genomic_DNA"/>
</dbReference>
<dbReference type="FunFam" id="3.30.40.10:FF:000388">
    <property type="entry name" value="Putative RING zinc finger domain superfamily protein"/>
    <property type="match status" value="1"/>
</dbReference>
<dbReference type="SMART" id="SM00744">
    <property type="entry name" value="RINGv"/>
    <property type="match status" value="1"/>
</dbReference>
<dbReference type="PANTHER" id="PTHR13205">
    <property type="entry name" value="TRANSMEMBRANE PROTEIN 15-RELATED"/>
    <property type="match status" value="1"/>
</dbReference>
<comment type="subcellular location">
    <subcellularLocation>
        <location evidence="1">Endoplasmic reticulum membrane</location>
        <topology evidence="1">Multi-pass membrane protein</topology>
    </subcellularLocation>
</comment>
<name>A0A9N9FSU3_9GLOM</name>
<evidence type="ECO:0000313" key="17">
    <source>
        <dbReference type="Proteomes" id="UP000789508"/>
    </source>
</evidence>
<dbReference type="GO" id="GO:0005789">
    <property type="term" value="C:endoplasmic reticulum membrane"/>
    <property type="evidence" value="ECO:0007669"/>
    <property type="project" value="UniProtKB-SubCell"/>
</dbReference>
<evidence type="ECO:0000313" key="16">
    <source>
        <dbReference type="EMBL" id="CAG8553797.1"/>
    </source>
</evidence>
<keyword evidence="12 14" id="KW-0472">Membrane</keyword>
<dbReference type="SUPFAM" id="SSF52025">
    <property type="entry name" value="PA domain"/>
    <property type="match status" value="1"/>
</dbReference>
<dbReference type="GO" id="GO:0008270">
    <property type="term" value="F:zinc ion binding"/>
    <property type="evidence" value="ECO:0007669"/>
    <property type="project" value="UniProtKB-KW"/>
</dbReference>
<dbReference type="Proteomes" id="UP000789508">
    <property type="component" value="Unassembled WGS sequence"/>
</dbReference>
<feature type="transmembrane region" description="Helical" evidence="14">
    <location>
        <begin position="97"/>
        <end position="117"/>
    </location>
</feature>
<feature type="transmembrane region" description="Helical" evidence="14">
    <location>
        <begin position="35"/>
        <end position="51"/>
    </location>
</feature>
<protein>
    <recommendedName>
        <fullName evidence="3">dolichol kinase</fullName>
        <ecNumber evidence="3">2.7.1.108</ecNumber>
    </recommendedName>
</protein>
<dbReference type="InterPro" id="IPR046450">
    <property type="entry name" value="PA_dom_sf"/>
</dbReference>
<dbReference type="Pfam" id="PF02225">
    <property type="entry name" value="PA"/>
    <property type="match status" value="1"/>
</dbReference>
<sequence length="450" mass="50689">MLIIYWIAALGISLFLFNYIARTRKYFSLNAKRKYFHALAVAMFIPGYLLDPLFMDLAFSVALSALIYLEYLRFFAVFPLGKQLHIFLSEFVDNRDAGPAILSHIYLLVGCAGCVWLKGSSKIAGLSGILTLGLGDSMASIIGRKYGRRRWHGTSKTFEGTAAFIVLVLLGSVLIDIFLITDQALTFSQATNATFFDRIAAFGPRLTEEGLEGHLIPLDMIESDNINGCRTLETRFDIPTIVLVERGHCSFIDKVRNMQRSGAVAVVVGDPEHNGLITMYATGNTSDVEIPSVFVGQKDYNELRSIVFISGTPILIKLVKDDLLQWPLLDVIIVVILSPTVVMIFIYILWRIRQRHLNRQDIAPQQVVCNLPRKIYNQSKRQENDPQECAICLDDYADGDELRIMPCKHEFHVTCIDSWLTTRKKFCPICKRDICSPNEATPLLPNRDSP</sequence>
<dbReference type="InterPro" id="IPR011016">
    <property type="entry name" value="Znf_RING-CH"/>
</dbReference>
<evidence type="ECO:0000256" key="11">
    <source>
        <dbReference type="ARBA" id="ARBA00022989"/>
    </source>
</evidence>
<dbReference type="InterPro" id="IPR013083">
    <property type="entry name" value="Znf_RING/FYVE/PHD"/>
</dbReference>
<evidence type="ECO:0000256" key="10">
    <source>
        <dbReference type="ARBA" id="ARBA00022833"/>
    </source>
</evidence>
<dbReference type="OrthoDB" id="8062037at2759"/>
<gene>
    <name evidence="16" type="ORF">ALEPTO_LOCUS6009</name>
</gene>
<dbReference type="EC" id="2.7.1.108" evidence="3"/>
<evidence type="ECO:0000256" key="8">
    <source>
        <dbReference type="ARBA" id="ARBA00022777"/>
    </source>
</evidence>
<dbReference type="Pfam" id="PF13639">
    <property type="entry name" value="zf-RING_2"/>
    <property type="match status" value="1"/>
</dbReference>
<evidence type="ECO:0000259" key="15">
    <source>
        <dbReference type="PROSITE" id="PS50089"/>
    </source>
</evidence>
<keyword evidence="9" id="KW-0256">Endoplasmic reticulum</keyword>
<evidence type="ECO:0000256" key="1">
    <source>
        <dbReference type="ARBA" id="ARBA00004477"/>
    </source>
</evidence>
<evidence type="ECO:0000256" key="13">
    <source>
        <dbReference type="PROSITE-ProRule" id="PRU00175"/>
    </source>
</evidence>
<evidence type="ECO:0000256" key="7">
    <source>
        <dbReference type="ARBA" id="ARBA00022771"/>
    </source>
</evidence>
<comment type="similarity">
    <text evidence="2">Belongs to the polyprenol kinase family.</text>
</comment>
<dbReference type="Gene3D" id="3.50.30.30">
    <property type="match status" value="1"/>
</dbReference>
<keyword evidence="7 13" id="KW-0863">Zinc-finger</keyword>
<feature type="transmembrane region" description="Helical" evidence="14">
    <location>
        <begin position="6"/>
        <end position="23"/>
    </location>
</feature>
<keyword evidence="8" id="KW-0418">Kinase</keyword>
<evidence type="ECO:0000256" key="5">
    <source>
        <dbReference type="ARBA" id="ARBA00022692"/>
    </source>
</evidence>
<dbReference type="PROSITE" id="PS50089">
    <property type="entry name" value="ZF_RING_2"/>
    <property type="match status" value="1"/>
</dbReference>
<feature type="transmembrane region" description="Helical" evidence="14">
    <location>
        <begin position="328"/>
        <end position="350"/>
    </location>
</feature>
<evidence type="ECO:0000256" key="2">
    <source>
        <dbReference type="ARBA" id="ARBA00010794"/>
    </source>
</evidence>
<evidence type="ECO:0000256" key="9">
    <source>
        <dbReference type="ARBA" id="ARBA00022824"/>
    </source>
</evidence>
<accession>A0A9N9FSU3</accession>
<dbReference type="PANTHER" id="PTHR13205:SF15">
    <property type="entry name" value="DOLICHOL KINASE"/>
    <property type="match status" value="1"/>
</dbReference>
<evidence type="ECO:0000256" key="4">
    <source>
        <dbReference type="ARBA" id="ARBA00022679"/>
    </source>
</evidence>
<evidence type="ECO:0000256" key="3">
    <source>
        <dbReference type="ARBA" id="ARBA00012132"/>
    </source>
</evidence>
<keyword evidence="11 14" id="KW-1133">Transmembrane helix</keyword>
<dbReference type="Gene3D" id="3.30.40.10">
    <property type="entry name" value="Zinc/RING finger domain, C3HC4 (zinc finger)"/>
    <property type="match status" value="1"/>
</dbReference>
<organism evidence="16 17">
    <name type="scientific">Ambispora leptoticha</name>
    <dbReference type="NCBI Taxonomy" id="144679"/>
    <lineage>
        <taxon>Eukaryota</taxon>
        <taxon>Fungi</taxon>
        <taxon>Fungi incertae sedis</taxon>
        <taxon>Mucoromycota</taxon>
        <taxon>Glomeromycotina</taxon>
        <taxon>Glomeromycetes</taxon>
        <taxon>Archaeosporales</taxon>
        <taxon>Ambisporaceae</taxon>
        <taxon>Ambispora</taxon>
    </lineage>
</organism>
<feature type="transmembrane region" description="Helical" evidence="14">
    <location>
        <begin position="57"/>
        <end position="76"/>
    </location>
</feature>
<reference evidence="16" key="1">
    <citation type="submission" date="2021-06" db="EMBL/GenBank/DDBJ databases">
        <authorList>
            <person name="Kallberg Y."/>
            <person name="Tangrot J."/>
            <person name="Rosling A."/>
        </authorList>
    </citation>
    <scope>NUCLEOTIDE SEQUENCE</scope>
    <source>
        <strain evidence="16">FL130A</strain>
    </source>
</reference>
<evidence type="ECO:0000256" key="12">
    <source>
        <dbReference type="ARBA" id="ARBA00023136"/>
    </source>
</evidence>
<keyword evidence="6" id="KW-0479">Metal-binding</keyword>
<feature type="transmembrane region" description="Helical" evidence="14">
    <location>
        <begin position="162"/>
        <end position="180"/>
    </location>
</feature>
<dbReference type="GO" id="GO:0043048">
    <property type="term" value="P:dolichyl monophosphate biosynthetic process"/>
    <property type="evidence" value="ECO:0007669"/>
    <property type="project" value="TreeGrafter"/>
</dbReference>
<dbReference type="InterPro" id="IPR001841">
    <property type="entry name" value="Znf_RING"/>
</dbReference>
<feature type="transmembrane region" description="Helical" evidence="14">
    <location>
        <begin position="123"/>
        <end position="142"/>
    </location>
</feature>
<dbReference type="AlphaFoldDB" id="A0A9N9FSU3"/>
<keyword evidence="17" id="KW-1185">Reference proteome</keyword>
<evidence type="ECO:0000256" key="14">
    <source>
        <dbReference type="SAM" id="Phobius"/>
    </source>
</evidence>
<dbReference type="SMART" id="SM00184">
    <property type="entry name" value="RING"/>
    <property type="match status" value="1"/>
</dbReference>